<protein>
    <submittedName>
        <fullName evidence="2">Restriction endonuclease</fullName>
    </submittedName>
</protein>
<dbReference type="InterPro" id="IPR007560">
    <property type="entry name" value="Restrct_endonuc_IV_Mrr"/>
</dbReference>
<dbReference type="SUPFAM" id="SSF52980">
    <property type="entry name" value="Restriction endonuclease-like"/>
    <property type="match status" value="1"/>
</dbReference>
<dbReference type="Proteomes" id="UP000248714">
    <property type="component" value="Unassembled WGS sequence"/>
</dbReference>
<name>A0ABX9E8I3_9PSEU</name>
<keyword evidence="3" id="KW-1185">Reference proteome</keyword>
<proteinExistence type="predicted"/>
<reference evidence="2 3" key="1">
    <citation type="submission" date="2018-06" db="EMBL/GenBank/DDBJ databases">
        <title>Genomic Encyclopedia of Type Strains, Phase IV (KMG-IV): sequencing the most valuable type-strain genomes for metagenomic binning, comparative biology and taxonomic classification.</title>
        <authorList>
            <person name="Goeker M."/>
        </authorList>
    </citation>
    <scope>NUCLEOTIDE SEQUENCE [LARGE SCALE GENOMIC DNA]</scope>
    <source>
        <strain evidence="2 3">DSM 45479</strain>
    </source>
</reference>
<dbReference type="Pfam" id="PF04471">
    <property type="entry name" value="Mrr_cat"/>
    <property type="match status" value="1"/>
</dbReference>
<organism evidence="2 3">
    <name type="scientific">Lentzea atacamensis</name>
    <dbReference type="NCBI Taxonomy" id="531938"/>
    <lineage>
        <taxon>Bacteria</taxon>
        <taxon>Bacillati</taxon>
        <taxon>Actinomycetota</taxon>
        <taxon>Actinomycetes</taxon>
        <taxon>Pseudonocardiales</taxon>
        <taxon>Pseudonocardiaceae</taxon>
        <taxon>Lentzea</taxon>
    </lineage>
</organism>
<accession>A0ABX9E8I3</accession>
<sequence>MATNPYHYPPDLISALIDTIPLLGRSKNDTIVFFRECGIAEVHLADLQSRLAADRNSISKYEIARTIIARVNEEGDSGLRARREIIRRVVEWEDFSTCWADKAAAARGHVTRVRQLVDAKDAFARMQQERDRECEERLRPQREAVEEAARQRAARRALYDELVTLFGMKAPRLRGLKLEGLLNRIFKLDGLGVRESFTLTTDSGQIGEQIDGLIELENQPFLVEVKWWKDALGVDGVAQHLVRVYSRAGVHGLIISASGFADTSVDQCRQALAQKTIVLAELREIVYLLERDGDFAEWLRVKARAAAVDRKPLHLPGLDDVA</sequence>
<evidence type="ECO:0000313" key="3">
    <source>
        <dbReference type="Proteomes" id="UP000248714"/>
    </source>
</evidence>
<evidence type="ECO:0000259" key="1">
    <source>
        <dbReference type="Pfam" id="PF04471"/>
    </source>
</evidence>
<keyword evidence="2" id="KW-0540">Nuclease</keyword>
<dbReference type="InterPro" id="IPR011335">
    <property type="entry name" value="Restrct_endonuc-II-like"/>
</dbReference>
<dbReference type="EMBL" id="QLTT01000005">
    <property type="protein sequence ID" value="RAS64789.1"/>
    <property type="molecule type" value="Genomic_DNA"/>
</dbReference>
<comment type="caution">
    <text evidence="2">The sequence shown here is derived from an EMBL/GenBank/DDBJ whole genome shotgun (WGS) entry which is preliminary data.</text>
</comment>
<gene>
    <name evidence="2" type="ORF">C8D87_105282</name>
</gene>
<feature type="domain" description="Restriction endonuclease type IV Mrr" evidence="1">
    <location>
        <begin position="174"/>
        <end position="288"/>
    </location>
</feature>
<evidence type="ECO:0000313" key="2">
    <source>
        <dbReference type="EMBL" id="RAS64789.1"/>
    </source>
</evidence>
<keyword evidence="2" id="KW-0255">Endonuclease</keyword>
<dbReference type="GO" id="GO:0004519">
    <property type="term" value="F:endonuclease activity"/>
    <property type="evidence" value="ECO:0007669"/>
    <property type="project" value="UniProtKB-KW"/>
</dbReference>
<keyword evidence="2" id="KW-0378">Hydrolase</keyword>